<dbReference type="PROSITE" id="PS51257">
    <property type="entry name" value="PROKAR_LIPOPROTEIN"/>
    <property type="match status" value="1"/>
</dbReference>
<proteinExistence type="predicted"/>
<name>A0A423ML84_PSEFL</name>
<organism evidence="1 2">
    <name type="scientific">Pseudomonas fluorescens</name>
    <dbReference type="NCBI Taxonomy" id="294"/>
    <lineage>
        <taxon>Bacteria</taxon>
        <taxon>Pseudomonadati</taxon>
        <taxon>Pseudomonadota</taxon>
        <taxon>Gammaproteobacteria</taxon>
        <taxon>Pseudomonadales</taxon>
        <taxon>Pseudomonadaceae</taxon>
        <taxon>Pseudomonas</taxon>
    </lineage>
</organism>
<sequence length="182" mass="19935">MNKRALLPLAVIFTLAGCHSNVRDSSPSLLKDGVQLGQNKVATDDQHAKVIMKASGGTNPVEFSIRRADDPDRRMEVLGTVVDSGRGHVFGWIAKLNEVANSATVKRFPQVEAQADAGKPFEVSGYSNSRVTAGIYTCGPLTTVFTPERGKVYQVEFQFSGEHCEQHVYDVTQPRQRTLVKS</sequence>
<dbReference type="AlphaFoldDB" id="A0A423ML84"/>
<reference evidence="1 2" key="1">
    <citation type="submission" date="2016-10" db="EMBL/GenBank/DDBJ databases">
        <title>Comparative genome analysis of multiple Pseudomonas spp. focuses on biocontrol and plant growth promoting traits.</title>
        <authorList>
            <person name="Tao X.-Y."/>
            <person name="Taylor C.G."/>
        </authorList>
    </citation>
    <scope>NUCLEOTIDE SEQUENCE [LARGE SCALE GENOMIC DNA]</scope>
    <source>
        <strain evidence="1 2">28B5</strain>
    </source>
</reference>
<accession>A0A423ML84</accession>
<evidence type="ECO:0000313" key="2">
    <source>
        <dbReference type="Proteomes" id="UP000285378"/>
    </source>
</evidence>
<evidence type="ECO:0008006" key="3">
    <source>
        <dbReference type="Google" id="ProtNLM"/>
    </source>
</evidence>
<dbReference type="Proteomes" id="UP000285378">
    <property type="component" value="Unassembled WGS sequence"/>
</dbReference>
<dbReference type="OrthoDB" id="8703520at2"/>
<dbReference type="EMBL" id="MOBX01000003">
    <property type="protein sequence ID" value="RON85347.1"/>
    <property type="molecule type" value="Genomic_DNA"/>
</dbReference>
<comment type="caution">
    <text evidence="1">The sequence shown here is derived from an EMBL/GenBank/DDBJ whole genome shotgun (WGS) entry which is preliminary data.</text>
</comment>
<evidence type="ECO:0000313" key="1">
    <source>
        <dbReference type="EMBL" id="RON85347.1"/>
    </source>
</evidence>
<protein>
    <recommendedName>
        <fullName evidence="3">Lipoprotein</fullName>
    </recommendedName>
</protein>
<dbReference type="RefSeq" id="WP_123448968.1">
    <property type="nucleotide sequence ID" value="NZ_MOBX01000003.1"/>
</dbReference>
<gene>
    <name evidence="1" type="ORF">BK670_05455</name>
</gene>